<evidence type="ECO:0000256" key="2">
    <source>
        <dbReference type="ARBA" id="ARBA00022448"/>
    </source>
</evidence>
<dbReference type="InterPro" id="IPR050352">
    <property type="entry name" value="ABCG_transporters"/>
</dbReference>
<evidence type="ECO:0000313" key="8">
    <source>
        <dbReference type="EMBL" id="KXZ41925.1"/>
    </source>
</evidence>
<dbReference type="InterPro" id="IPR043926">
    <property type="entry name" value="ABCG_dom"/>
</dbReference>
<protein>
    <recommendedName>
        <fullName evidence="11">ABC transporter domain-containing protein</fullName>
    </recommendedName>
</protein>
<name>A0A150FXK9_GONPE</name>
<comment type="subcellular location">
    <subcellularLocation>
        <location evidence="1">Membrane</location>
        <topology evidence="1">Multi-pass membrane protein</topology>
    </subcellularLocation>
</comment>
<keyword evidence="10" id="KW-1185">Reference proteome</keyword>
<evidence type="ECO:0000259" key="6">
    <source>
        <dbReference type="Pfam" id="PF00005"/>
    </source>
</evidence>
<dbReference type="OrthoDB" id="1720926at2759"/>
<feature type="domain" description="ABC transporter family G" evidence="7">
    <location>
        <begin position="115"/>
        <end position="197"/>
    </location>
</feature>
<dbReference type="AlphaFoldDB" id="A0A150FXK9"/>
<dbReference type="GO" id="GO:0140359">
    <property type="term" value="F:ABC-type transporter activity"/>
    <property type="evidence" value="ECO:0007669"/>
    <property type="project" value="InterPro"/>
</dbReference>
<dbReference type="EMBL" id="LSYV01000241">
    <property type="protein sequence ID" value="KXZ41925.1"/>
    <property type="molecule type" value="Genomic_DNA"/>
</dbReference>
<organism evidence="8 10">
    <name type="scientific">Gonium pectorale</name>
    <name type="common">Green alga</name>
    <dbReference type="NCBI Taxonomy" id="33097"/>
    <lineage>
        <taxon>Eukaryota</taxon>
        <taxon>Viridiplantae</taxon>
        <taxon>Chlorophyta</taxon>
        <taxon>core chlorophytes</taxon>
        <taxon>Chlorophyceae</taxon>
        <taxon>CS clade</taxon>
        <taxon>Chlamydomonadales</taxon>
        <taxon>Volvocaceae</taxon>
        <taxon>Gonium</taxon>
    </lineage>
</organism>
<accession>A0A150FXK9</accession>
<dbReference type="InterPro" id="IPR003439">
    <property type="entry name" value="ABC_transporter-like_ATP-bd"/>
</dbReference>
<dbReference type="PANTHER" id="PTHR48041:SF91">
    <property type="entry name" value="ABC TRANSPORTER G FAMILY MEMBER 28"/>
    <property type="match status" value="1"/>
</dbReference>
<dbReference type="Pfam" id="PF00005">
    <property type="entry name" value="ABC_tran"/>
    <property type="match status" value="1"/>
</dbReference>
<evidence type="ECO:0000256" key="3">
    <source>
        <dbReference type="ARBA" id="ARBA00022692"/>
    </source>
</evidence>
<keyword evidence="3" id="KW-0812">Transmembrane</keyword>
<evidence type="ECO:0000256" key="5">
    <source>
        <dbReference type="ARBA" id="ARBA00023136"/>
    </source>
</evidence>
<reference evidence="10" key="1">
    <citation type="journal article" date="2016" name="Nat. Commun.">
        <title>The Gonium pectorale genome demonstrates co-option of cell cycle regulation during the evolution of multicellularity.</title>
        <authorList>
            <person name="Hanschen E.R."/>
            <person name="Marriage T.N."/>
            <person name="Ferris P.J."/>
            <person name="Hamaji T."/>
            <person name="Toyoda A."/>
            <person name="Fujiyama A."/>
            <person name="Neme R."/>
            <person name="Noguchi H."/>
            <person name="Minakuchi Y."/>
            <person name="Suzuki M."/>
            <person name="Kawai-Toyooka H."/>
            <person name="Smith D.R."/>
            <person name="Sparks H."/>
            <person name="Anderson J."/>
            <person name="Bakaric R."/>
            <person name="Luria V."/>
            <person name="Karger A."/>
            <person name="Kirschner M.W."/>
            <person name="Durand P.M."/>
            <person name="Michod R.E."/>
            <person name="Nozaki H."/>
            <person name="Olson B.J."/>
        </authorList>
    </citation>
    <scope>NUCLEOTIDE SEQUENCE [LARGE SCALE GENOMIC DNA]</scope>
    <source>
        <strain evidence="10">NIES-2863</strain>
    </source>
</reference>
<dbReference type="Pfam" id="PF19055">
    <property type="entry name" value="ABC2_membrane_7"/>
    <property type="match status" value="1"/>
</dbReference>
<dbReference type="EMBL" id="LSYV01000038">
    <property type="protein sequence ID" value="KXZ47149.1"/>
    <property type="molecule type" value="Genomic_DNA"/>
</dbReference>
<gene>
    <name evidence="8" type="ORF">GPECTOR_242g586</name>
    <name evidence="9" type="ORF">GPECTOR_37g155</name>
</gene>
<dbReference type="GO" id="GO:0016887">
    <property type="term" value="F:ATP hydrolysis activity"/>
    <property type="evidence" value="ECO:0007669"/>
    <property type="project" value="InterPro"/>
</dbReference>
<evidence type="ECO:0000256" key="4">
    <source>
        <dbReference type="ARBA" id="ARBA00022989"/>
    </source>
</evidence>
<dbReference type="InterPro" id="IPR027417">
    <property type="entry name" value="P-loop_NTPase"/>
</dbReference>
<evidence type="ECO:0000313" key="10">
    <source>
        <dbReference type="Proteomes" id="UP000075714"/>
    </source>
</evidence>
<evidence type="ECO:0000313" key="9">
    <source>
        <dbReference type="EMBL" id="KXZ47149.1"/>
    </source>
</evidence>
<dbReference type="GO" id="GO:0005524">
    <property type="term" value="F:ATP binding"/>
    <property type="evidence" value="ECO:0007669"/>
    <property type="project" value="InterPro"/>
</dbReference>
<reference evidence="8" key="2">
    <citation type="journal article" date="2016" name="Nat. Commun.">
        <title>The Gonium pectorale genome demonstrates cooption of cell cycle regulation during the evolution of multicellularity.</title>
        <authorList>
            <person name="Hanschen E.R."/>
            <person name="Marriage T.N."/>
            <person name="Ferris P.J."/>
            <person name="Hamaji T."/>
            <person name="Toyoda A."/>
            <person name="Fujiyama A."/>
            <person name="Neme R."/>
            <person name="Noguchi H."/>
            <person name="Minakuchi Y."/>
            <person name="Suzuki M."/>
            <person name="Kawai-Toyooka H."/>
            <person name="Smith D.R."/>
            <person name="Sparks H."/>
            <person name="Anderson J."/>
            <person name="Bakaric R."/>
            <person name="Luria V."/>
            <person name="Karger A."/>
            <person name="Kirschner M."/>
            <person name="Durand P."/>
            <person name="Michod R.E."/>
            <person name="Nozaki H."/>
            <person name="Olson B.J."/>
        </authorList>
    </citation>
    <scope>NUCLEOTIDE SEQUENCE [LARGE SCALE GENOMIC DNA]</scope>
    <source>
        <strain evidence="8">NIES-2863</strain>
        <tissue evidence="8">Colony</tissue>
    </source>
</reference>
<keyword evidence="4" id="KW-1133">Transmembrane helix</keyword>
<dbReference type="Gene3D" id="3.40.50.300">
    <property type="entry name" value="P-loop containing nucleotide triphosphate hydrolases"/>
    <property type="match status" value="1"/>
</dbReference>
<dbReference type="PANTHER" id="PTHR48041">
    <property type="entry name" value="ABC TRANSPORTER G FAMILY MEMBER 28"/>
    <property type="match status" value="1"/>
</dbReference>
<evidence type="ECO:0008006" key="11">
    <source>
        <dbReference type="Google" id="ProtNLM"/>
    </source>
</evidence>
<feature type="domain" description="ABC transporter" evidence="6">
    <location>
        <begin position="22"/>
        <end position="85"/>
    </location>
</feature>
<keyword evidence="2" id="KW-0813">Transport</keyword>
<sequence>MHLFKRRENLEYAARLRTCPRKVERLSRRAVVKAILKDLGMSHRQDRIVGSERHPGISGGERKRVNIGVGMVALPPILFLDEPTSGLDASISMMVIRLMKELTVVAGMNVIAVLHQPRCDSFVQLFDHLLLLSNRGMIVYQGPPAFCKEYFVNKLGFNIWAHVTIADVILDISSEDSTHTGNGHIRGSALAFIWLLRGAEWTIAKQ</sequence>
<evidence type="ECO:0000259" key="7">
    <source>
        <dbReference type="Pfam" id="PF19055"/>
    </source>
</evidence>
<evidence type="ECO:0000256" key="1">
    <source>
        <dbReference type="ARBA" id="ARBA00004141"/>
    </source>
</evidence>
<dbReference type="SUPFAM" id="SSF52540">
    <property type="entry name" value="P-loop containing nucleoside triphosphate hydrolases"/>
    <property type="match status" value="1"/>
</dbReference>
<keyword evidence="5" id="KW-0472">Membrane</keyword>
<comment type="caution">
    <text evidence="8">The sequence shown here is derived from an EMBL/GenBank/DDBJ whole genome shotgun (WGS) entry which is preliminary data.</text>
</comment>
<dbReference type="Proteomes" id="UP000075714">
    <property type="component" value="Unassembled WGS sequence"/>
</dbReference>
<proteinExistence type="predicted"/>
<dbReference type="GO" id="GO:0016020">
    <property type="term" value="C:membrane"/>
    <property type="evidence" value="ECO:0007669"/>
    <property type="project" value="UniProtKB-SubCell"/>
</dbReference>